<reference evidence="2" key="1">
    <citation type="journal article" date="2023" name="Nat. Plants">
        <title>Single-cell RNA sequencing provides a high-resolution roadmap for understanding the multicellular compartmentation of specialized metabolism.</title>
        <authorList>
            <person name="Sun S."/>
            <person name="Shen X."/>
            <person name="Li Y."/>
            <person name="Li Y."/>
            <person name="Wang S."/>
            <person name="Li R."/>
            <person name="Zhang H."/>
            <person name="Shen G."/>
            <person name="Guo B."/>
            <person name="Wei J."/>
            <person name="Xu J."/>
            <person name="St-Pierre B."/>
            <person name="Chen S."/>
            <person name="Sun C."/>
        </authorList>
    </citation>
    <scope>NUCLEOTIDE SEQUENCE [LARGE SCALE GENOMIC DNA]</scope>
</reference>
<evidence type="ECO:0000313" key="1">
    <source>
        <dbReference type="EMBL" id="KAI5678459.1"/>
    </source>
</evidence>
<accession>A0ACC0C0R1</accession>
<protein>
    <submittedName>
        <fullName evidence="1">Uncharacterized protein</fullName>
    </submittedName>
</protein>
<proteinExistence type="predicted"/>
<name>A0ACC0C0R1_CATRO</name>
<dbReference type="Proteomes" id="UP001060085">
    <property type="component" value="Linkage Group LG02"/>
</dbReference>
<comment type="caution">
    <text evidence="1">The sequence shown here is derived from an EMBL/GenBank/DDBJ whole genome shotgun (WGS) entry which is preliminary data.</text>
</comment>
<sequence>MLQVRWPEDVRERIHRPPHYKRPSYDTDGTDSHTIGSIDSSTTGSPHMYGSGSTDTDKDTDTSISPARTTIRLRSSRMSATCGGENFRKDAYRTEFIHDQDKACIEGQGRRSDERFAWRCSGGEEEQADLMERFSKSRHLGELHKHQTGDKKGQYMDFHSEEFWKKFHEARQKAEEEASTTGSPMPDDLQLMATIFGGLSHSRLYAAGLEATHLRIENSRAVAGLPPCCFKVEQRIMRRVEAASSVCASFDEHMRRFAEQSYLLYTPIPPMMDIIRTVIVVVPSISLSTAEAAGISDARVSSCTPPHPLY</sequence>
<gene>
    <name evidence="1" type="ORF">M9H77_09409</name>
</gene>
<organism evidence="1 2">
    <name type="scientific">Catharanthus roseus</name>
    <name type="common">Madagascar periwinkle</name>
    <name type="synonym">Vinca rosea</name>
    <dbReference type="NCBI Taxonomy" id="4058"/>
    <lineage>
        <taxon>Eukaryota</taxon>
        <taxon>Viridiplantae</taxon>
        <taxon>Streptophyta</taxon>
        <taxon>Embryophyta</taxon>
        <taxon>Tracheophyta</taxon>
        <taxon>Spermatophyta</taxon>
        <taxon>Magnoliopsida</taxon>
        <taxon>eudicotyledons</taxon>
        <taxon>Gunneridae</taxon>
        <taxon>Pentapetalae</taxon>
        <taxon>asterids</taxon>
        <taxon>lamiids</taxon>
        <taxon>Gentianales</taxon>
        <taxon>Apocynaceae</taxon>
        <taxon>Rauvolfioideae</taxon>
        <taxon>Vinceae</taxon>
        <taxon>Catharanthinae</taxon>
        <taxon>Catharanthus</taxon>
    </lineage>
</organism>
<evidence type="ECO:0000313" key="2">
    <source>
        <dbReference type="Proteomes" id="UP001060085"/>
    </source>
</evidence>
<dbReference type="EMBL" id="CM044702">
    <property type="protein sequence ID" value="KAI5678459.1"/>
    <property type="molecule type" value="Genomic_DNA"/>
</dbReference>
<keyword evidence="2" id="KW-1185">Reference proteome</keyword>